<feature type="domain" description="ABC transporter" evidence="4">
    <location>
        <begin position="4"/>
        <end position="228"/>
    </location>
</feature>
<dbReference type="SUPFAM" id="SSF52540">
    <property type="entry name" value="P-loop containing nucleoside triphosphate hydrolases"/>
    <property type="match status" value="1"/>
</dbReference>
<dbReference type="InterPro" id="IPR003439">
    <property type="entry name" value="ABC_transporter-like_ATP-bd"/>
</dbReference>
<dbReference type="Proteomes" id="UP000281813">
    <property type="component" value="Unassembled WGS sequence"/>
</dbReference>
<keyword evidence="1" id="KW-0813">Transport</keyword>
<organism evidence="5 6">
    <name type="scientific">Oceanobacillus bengalensis</name>
    <dbReference type="NCBI Taxonomy" id="1435466"/>
    <lineage>
        <taxon>Bacteria</taxon>
        <taxon>Bacillati</taxon>
        <taxon>Bacillota</taxon>
        <taxon>Bacilli</taxon>
        <taxon>Bacillales</taxon>
        <taxon>Bacillaceae</taxon>
        <taxon>Oceanobacillus</taxon>
    </lineage>
</organism>
<dbReference type="InterPro" id="IPR027417">
    <property type="entry name" value="P-loop_NTPase"/>
</dbReference>
<dbReference type="SMART" id="SM00382">
    <property type="entry name" value="AAA"/>
    <property type="match status" value="1"/>
</dbReference>
<dbReference type="Gene3D" id="3.40.50.300">
    <property type="entry name" value="P-loop containing nucleotide triphosphate hydrolases"/>
    <property type="match status" value="1"/>
</dbReference>
<evidence type="ECO:0000256" key="3">
    <source>
        <dbReference type="ARBA" id="ARBA00022840"/>
    </source>
</evidence>
<proteinExistence type="predicted"/>
<evidence type="ECO:0000256" key="2">
    <source>
        <dbReference type="ARBA" id="ARBA00022741"/>
    </source>
</evidence>
<dbReference type="EMBL" id="RBZO01000006">
    <property type="protein sequence ID" value="RKQ17157.1"/>
    <property type="molecule type" value="Genomic_DNA"/>
</dbReference>
<dbReference type="CDD" id="cd03293">
    <property type="entry name" value="ABC_NrtD_SsuB_transporters"/>
    <property type="match status" value="1"/>
</dbReference>
<gene>
    <name evidence="5" type="ORF">D8M05_05700</name>
</gene>
<dbReference type="GO" id="GO:0005524">
    <property type="term" value="F:ATP binding"/>
    <property type="evidence" value="ECO:0007669"/>
    <property type="project" value="UniProtKB-KW"/>
</dbReference>
<keyword evidence="3 5" id="KW-0067">ATP-binding</keyword>
<dbReference type="RefSeq" id="WP_121129524.1">
    <property type="nucleotide sequence ID" value="NZ_JBHUFK010000041.1"/>
</dbReference>
<evidence type="ECO:0000313" key="6">
    <source>
        <dbReference type="Proteomes" id="UP000281813"/>
    </source>
</evidence>
<keyword evidence="2" id="KW-0547">Nucleotide-binding</keyword>
<dbReference type="PROSITE" id="PS00211">
    <property type="entry name" value="ABC_TRANSPORTER_1"/>
    <property type="match status" value="1"/>
</dbReference>
<comment type="caution">
    <text evidence="5">The sequence shown here is derived from an EMBL/GenBank/DDBJ whole genome shotgun (WGS) entry which is preliminary data.</text>
</comment>
<name>A0A494Z3R1_9BACI</name>
<dbReference type="GO" id="GO:0016887">
    <property type="term" value="F:ATP hydrolysis activity"/>
    <property type="evidence" value="ECO:0007669"/>
    <property type="project" value="InterPro"/>
</dbReference>
<dbReference type="OrthoDB" id="9802264at2"/>
<reference evidence="5 6" key="1">
    <citation type="journal article" date="2015" name="Antonie Van Leeuwenhoek">
        <title>Oceanobacillus bengalensis sp. nov., a bacterium isolated from seawater of the Bay of Bengal.</title>
        <authorList>
            <person name="Yongchang O."/>
            <person name="Xiang W."/>
            <person name="Wang G."/>
        </authorList>
    </citation>
    <scope>NUCLEOTIDE SEQUENCE [LARGE SCALE GENOMIC DNA]</scope>
    <source>
        <strain evidence="5 6">MCCC 1K00260</strain>
    </source>
</reference>
<dbReference type="Pfam" id="PF00005">
    <property type="entry name" value="ABC_tran"/>
    <property type="match status" value="1"/>
</dbReference>
<dbReference type="PANTHER" id="PTHR42788">
    <property type="entry name" value="TAURINE IMPORT ATP-BINDING PROTEIN-RELATED"/>
    <property type="match status" value="1"/>
</dbReference>
<evidence type="ECO:0000256" key="1">
    <source>
        <dbReference type="ARBA" id="ARBA00022448"/>
    </source>
</evidence>
<evidence type="ECO:0000313" key="5">
    <source>
        <dbReference type="EMBL" id="RKQ17157.1"/>
    </source>
</evidence>
<accession>A0A494Z3R1</accession>
<dbReference type="InterPro" id="IPR050166">
    <property type="entry name" value="ABC_transporter_ATP-bind"/>
</dbReference>
<sequence>MSKLEVNAVSKSFGDNEVLRDVSFSISDGEFVSLLGPSGSGKSTLFRIIGGIAQPSSGTVKLDSKEITGKPGSISYTPQSPSLMPWRTILNNVLLGQEITGSRDEHKALEMIERAGLKGYENSYPHELSGGMKQRVSFIRSMLSPQGLILLDEPFSALDEFTRLDMQKWLLSIWELYQRSILFVTHNIEEALFLSDRIIILSAKPASVKKEFIIPFKRPRDERILLSEEFLQWKKVIYEEMRQQDVSVDY</sequence>
<dbReference type="PROSITE" id="PS50893">
    <property type="entry name" value="ABC_TRANSPORTER_2"/>
    <property type="match status" value="1"/>
</dbReference>
<protein>
    <submittedName>
        <fullName evidence="5">ABC transporter ATP-binding protein</fullName>
    </submittedName>
</protein>
<dbReference type="InterPro" id="IPR017871">
    <property type="entry name" value="ABC_transporter-like_CS"/>
</dbReference>
<dbReference type="InterPro" id="IPR003593">
    <property type="entry name" value="AAA+_ATPase"/>
</dbReference>
<dbReference type="AlphaFoldDB" id="A0A494Z3R1"/>
<keyword evidence="6" id="KW-1185">Reference proteome</keyword>
<dbReference type="PANTHER" id="PTHR42788:SF2">
    <property type="entry name" value="ABC TRANSPORTER ATP-BINDING PROTEIN"/>
    <property type="match status" value="1"/>
</dbReference>
<evidence type="ECO:0000259" key="4">
    <source>
        <dbReference type="PROSITE" id="PS50893"/>
    </source>
</evidence>